<dbReference type="PROSITE" id="PS51484">
    <property type="entry name" value="G8"/>
    <property type="match status" value="1"/>
</dbReference>
<dbReference type="InterPro" id="IPR055400">
    <property type="entry name" value="CEMIP_X"/>
</dbReference>
<feature type="region of interest" description="Disordered" evidence="8">
    <location>
        <begin position="1380"/>
        <end position="1405"/>
    </location>
</feature>
<dbReference type="PANTHER" id="PTHR15535:SF24">
    <property type="entry name" value="HYALURONOGLUCOSAMINIDASE"/>
    <property type="match status" value="1"/>
</dbReference>
<dbReference type="CTD" id="23670"/>
<feature type="compositionally biased region" description="Low complexity" evidence="8">
    <location>
        <begin position="1157"/>
        <end position="1179"/>
    </location>
</feature>
<evidence type="ECO:0000256" key="2">
    <source>
        <dbReference type="ARBA" id="ARBA00007586"/>
    </source>
</evidence>
<keyword evidence="9" id="KW-0472">Membrane</keyword>
<dbReference type="SMART" id="SM01225">
    <property type="entry name" value="G8"/>
    <property type="match status" value="1"/>
</dbReference>
<name>A0AAJ7SWB7_PETMA</name>
<dbReference type="InterPro" id="IPR055401">
    <property type="entry name" value="CEMIP_beta-hel_dom"/>
</dbReference>
<feature type="region of interest" description="Disordered" evidence="8">
    <location>
        <begin position="1157"/>
        <end position="1187"/>
    </location>
</feature>
<evidence type="ECO:0000259" key="10">
    <source>
        <dbReference type="PROSITE" id="PS51484"/>
    </source>
</evidence>
<dbReference type="GO" id="GO:0005886">
    <property type="term" value="C:plasma membrane"/>
    <property type="evidence" value="ECO:0007669"/>
    <property type="project" value="UniProtKB-SubCell"/>
</dbReference>
<reference evidence="12" key="1">
    <citation type="submission" date="2025-08" db="UniProtKB">
        <authorList>
            <consortium name="RefSeq"/>
        </authorList>
    </citation>
    <scope>IDENTIFICATION</scope>
    <source>
        <tissue evidence="12">Sperm</tissue>
    </source>
</reference>
<evidence type="ECO:0000256" key="3">
    <source>
        <dbReference type="ARBA" id="ARBA00022475"/>
    </source>
</evidence>
<evidence type="ECO:0000256" key="4">
    <source>
        <dbReference type="ARBA" id="ARBA00022734"/>
    </source>
</evidence>
<dbReference type="InterPro" id="IPR052252">
    <property type="entry name" value="CEMIP/CEMIP2"/>
</dbReference>
<evidence type="ECO:0000256" key="5">
    <source>
        <dbReference type="ARBA" id="ARBA00022801"/>
    </source>
</evidence>
<evidence type="ECO:0000256" key="8">
    <source>
        <dbReference type="SAM" id="MobiDB-lite"/>
    </source>
</evidence>
<dbReference type="Pfam" id="PF24605">
    <property type="entry name" value="CEMIP_X"/>
    <property type="match status" value="1"/>
</dbReference>
<dbReference type="Pfam" id="PF15711">
    <property type="entry name" value="ILEI"/>
    <property type="match status" value="2"/>
</dbReference>
<keyword evidence="11" id="KW-1185">Reference proteome</keyword>
<accession>A0AAJ7SWB7</accession>
<comment type="subcellular location">
    <subcellularLocation>
        <location evidence="1">Cell membrane</location>
    </subcellularLocation>
</comment>
<evidence type="ECO:0000256" key="6">
    <source>
        <dbReference type="ARBA" id="ARBA00023180"/>
    </source>
</evidence>
<dbReference type="InterPro" id="IPR011050">
    <property type="entry name" value="Pectin_lyase_fold/virulence"/>
</dbReference>
<evidence type="ECO:0000256" key="1">
    <source>
        <dbReference type="ARBA" id="ARBA00004236"/>
    </source>
</evidence>
<dbReference type="InterPro" id="IPR019316">
    <property type="entry name" value="G8_domain"/>
</dbReference>
<dbReference type="GO" id="GO:0030246">
    <property type="term" value="F:carbohydrate binding"/>
    <property type="evidence" value="ECO:0007669"/>
    <property type="project" value="UniProtKB-KW"/>
</dbReference>
<keyword evidence="4" id="KW-0430">Lectin</keyword>
<gene>
    <name evidence="12" type="primary">LOC116940290</name>
</gene>
<dbReference type="PANTHER" id="PTHR15535">
    <property type="entry name" value="TRANSMEMBRANE PROTEIN 2-RELATED"/>
    <property type="match status" value="1"/>
</dbReference>
<sequence length="1405" mass="150336">MGTESAHPSGRDEKRATRACWVRVAPCARFLATATTPHVLLLLAAAAVALVVVVVVIVVVVSTHGGGDGGAPPTDGAPRLFPADDNCPDQNLSLSPWRPGLDESRKVVIGEGQFLRLEESASLDSIEIRDGGKLVFADRPGLHVALRARHVLVHAGGELHVGARACPYRARATIALYGRADEGLPVPGYGRKFLGVGAGGVLQLHGRPALSWTRLARTLHPAGLPHGEYSFEWQWGSRGINVRVLDPLEAQLLHSERFDTHESPTESQRLLHFLRALPPGTVVAVAVGDSAAKSLGREARLAVASLTGSRFVAELQYRYSWAMVAVIGGPGPPEEDLREYRNMDSHGVASASHVFRTTDGTNYSVTAYSAWEEGIPRCGFRVELLGSPLLTLAEDVRSWRAGERVVVASTDFSMHQAEEFTLLPCPECAANQVKVDGKPRFTHVGEVVDGVDMRAEVGLLTRNVVVQGEMEPSCYGDNACRFFSFDTFGGHIKVTANFSAVGLSHVELTRMGQQVLGSYPLHFHMCGAVDEPALYPAPPAVVGLAVHHCFSRCVTIHGTSGLQVSDTVGYDTLGHCFFMEDGAEQRNTLARNLGLLTRPGTLLPTDRGDAACLALRGAVHPGYTPNPSADCMAVSTFWISHPNNNLIDNAAAGAQDVGFWFAFHRVPTGPSAGALPEGHSELSPLGLFRNNRAHSNSKAGVFLDKGVKVTHASAQSPREYLSPVTARYRPHEDADPAKPAVAAVFDRLVAFRNDHGAWLRGGTISVRNSAFADNAIGITFASDGTFPTDEGSSQEVTDSIFVGESGNLGTNGGHNRFWGAGADGRFRTMARTSSFPVRGVQLYDGPCRVERCTFRHFAPTRDRRSSAIGFFLRNVWQMTPQNNVSRVRMDDSVKLSVNFGKPGPWFEDNDLDGDKNSIFHDVDGSVSGFPDSHVARADNALLWTPACHMQSDWNAMICPGRYAQLYVQARRPQNLTLSVRRERSAGAAAGVMTLRGLYPPSGSTAAFQQYQPVVQLGTDYSLRWDGPSPDEVTIYLVNFNRGDWVRVALCYPRGTAFSVVSDVHQRQLSQVHGAQRLHPAASPDALRAAHGRRLYFHDASTGLLHLHVSSSRERHGNAYCSATGCERVRIIATPPRGTAASSQPATCQEASEATTATAASVAAAPTSRSLSPAESSPSPNAEFPRDRLLGPVTTPCPGCGAPQLLITSDPHHTYLPIDIHVAEPGEIRDGGRVANYVEVNGTRLALDSPGLLLVAVDACSGRLLSKKTLRTPPVNVTRFTLARLPKRSIVVLASGQLNQTPADDLAAALLLIGAPSGVVPFQGGSLAMVGYLGDSTPPSWVKLTSKLPGSGVTSLQAYVPLAWKGSGCLEAGEMGKGAAIEEGQGKAQASTSGQNTAYKPSRTSG</sequence>
<dbReference type="KEGG" id="pmrn:116940290"/>
<evidence type="ECO:0000256" key="7">
    <source>
        <dbReference type="ARBA" id="ARBA00023295"/>
    </source>
</evidence>
<keyword evidence="5" id="KW-0378">Hydrolase</keyword>
<keyword evidence="3" id="KW-1003">Cell membrane</keyword>
<comment type="similarity">
    <text evidence="2">Belongs to the CEMIP family.</text>
</comment>
<feature type="compositionally biased region" description="Polar residues" evidence="8">
    <location>
        <begin position="1387"/>
        <end position="1405"/>
    </location>
</feature>
<dbReference type="Pfam" id="PF10162">
    <property type="entry name" value="G8"/>
    <property type="match status" value="1"/>
</dbReference>
<dbReference type="SUPFAM" id="SSF51126">
    <property type="entry name" value="Pectin lyase-like"/>
    <property type="match status" value="1"/>
</dbReference>
<dbReference type="Pfam" id="PF24606">
    <property type="entry name" value="CEMIP_beta-hel"/>
    <property type="match status" value="1"/>
</dbReference>
<keyword evidence="6" id="KW-0325">Glycoprotein</keyword>
<keyword evidence="9" id="KW-0812">Transmembrane</keyword>
<keyword evidence="7" id="KW-0326">Glycosidase</keyword>
<proteinExistence type="inferred from homology"/>
<organism evidence="11 12">
    <name type="scientific">Petromyzon marinus</name>
    <name type="common">Sea lamprey</name>
    <dbReference type="NCBI Taxonomy" id="7757"/>
    <lineage>
        <taxon>Eukaryota</taxon>
        <taxon>Metazoa</taxon>
        <taxon>Chordata</taxon>
        <taxon>Craniata</taxon>
        <taxon>Vertebrata</taxon>
        <taxon>Cyclostomata</taxon>
        <taxon>Hyperoartia</taxon>
        <taxon>Petromyzontiformes</taxon>
        <taxon>Petromyzontidae</taxon>
        <taxon>Petromyzon</taxon>
    </lineage>
</organism>
<dbReference type="Proteomes" id="UP001318040">
    <property type="component" value="Chromosome 1"/>
</dbReference>
<protein>
    <submittedName>
        <fullName evidence="12">Cell surface hyaluronidase-like</fullName>
    </submittedName>
</protein>
<evidence type="ECO:0000256" key="9">
    <source>
        <dbReference type="SAM" id="Phobius"/>
    </source>
</evidence>
<feature type="domain" description="G8" evidence="10">
    <location>
        <begin position="95"/>
        <end position="217"/>
    </location>
</feature>
<feature type="transmembrane region" description="Helical" evidence="9">
    <location>
        <begin position="39"/>
        <end position="61"/>
    </location>
</feature>
<dbReference type="RefSeq" id="XP_032805803.1">
    <property type="nucleotide sequence ID" value="XM_032949912.1"/>
</dbReference>
<dbReference type="PROSITE" id="PS52031">
    <property type="entry name" value="GG_LECTIN"/>
    <property type="match status" value="1"/>
</dbReference>
<dbReference type="InterPro" id="IPR039477">
    <property type="entry name" value="ILEI/PANDER_dom"/>
</dbReference>
<evidence type="ECO:0000313" key="11">
    <source>
        <dbReference type="Proteomes" id="UP001318040"/>
    </source>
</evidence>
<keyword evidence="9" id="KW-1133">Transmembrane helix</keyword>
<evidence type="ECO:0000313" key="12">
    <source>
        <dbReference type="RefSeq" id="XP_032805803.1"/>
    </source>
</evidence>
<dbReference type="GO" id="GO:0016798">
    <property type="term" value="F:hydrolase activity, acting on glycosyl bonds"/>
    <property type="evidence" value="ECO:0007669"/>
    <property type="project" value="UniProtKB-KW"/>
</dbReference>